<dbReference type="OrthoDB" id="9795431at2"/>
<accession>A0A1Y2MKG6</accession>
<reference evidence="2 3" key="1">
    <citation type="submission" date="2016-09" db="EMBL/GenBank/DDBJ databases">
        <title>Pseudonocardia autotrophica DSM535, a candidate organism with high potential of specific P450 cytochromes.</title>
        <authorList>
            <person name="Grumaz C."/>
            <person name="Vainshtein Y."/>
            <person name="Kirstahler P."/>
            <person name="Sohn K."/>
        </authorList>
    </citation>
    <scope>NUCLEOTIDE SEQUENCE [LARGE SCALE GENOMIC DNA]</scope>
    <source>
        <strain evidence="2 3">DSM 535</strain>
    </source>
</reference>
<dbReference type="RefSeq" id="WP_085915959.1">
    <property type="nucleotide sequence ID" value="NZ_AP018920.1"/>
</dbReference>
<evidence type="ECO:0000259" key="1">
    <source>
        <dbReference type="Pfam" id="PF12225"/>
    </source>
</evidence>
<feature type="domain" description="Methylene-tetrahydrofolate reductase C-terminal-like" evidence="1">
    <location>
        <begin position="50"/>
        <end position="137"/>
    </location>
</feature>
<name>A0A1Y2MKG6_PSEAH</name>
<protein>
    <recommendedName>
        <fullName evidence="1">Methylene-tetrahydrofolate reductase C-terminal-like domain-containing protein</fullName>
    </recommendedName>
</protein>
<keyword evidence="3" id="KW-1185">Reference proteome</keyword>
<evidence type="ECO:0000313" key="2">
    <source>
        <dbReference type="EMBL" id="OSY35766.1"/>
    </source>
</evidence>
<dbReference type="AlphaFoldDB" id="A0A1Y2MKG6"/>
<dbReference type="InterPro" id="IPR022026">
    <property type="entry name" value="DUF5981"/>
</dbReference>
<dbReference type="Proteomes" id="UP000194360">
    <property type="component" value="Unassembled WGS sequence"/>
</dbReference>
<organism evidence="2 3">
    <name type="scientific">Pseudonocardia autotrophica</name>
    <name type="common">Amycolata autotrophica</name>
    <name type="synonym">Nocardia autotrophica</name>
    <dbReference type="NCBI Taxonomy" id="2074"/>
    <lineage>
        <taxon>Bacteria</taxon>
        <taxon>Bacillati</taxon>
        <taxon>Actinomycetota</taxon>
        <taxon>Actinomycetes</taxon>
        <taxon>Pseudonocardiales</taxon>
        <taxon>Pseudonocardiaceae</taxon>
        <taxon>Pseudonocardia</taxon>
    </lineage>
</organism>
<evidence type="ECO:0000313" key="3">
    <source>
        <dbReference type="Proteomes" id="UP000194360"/>
    </source>
</evidence>
<dbReference type="EMBL" id="MIGB01000047">
    <property type="protein sequence ID" value="OSY35766.1"/>
    <property type="molecule type" value="Genomic_DNA"/>
</dbReference>
<dbReference type="STRING" id="2074.BG845_05858"/>
<sequence>METERFSWPRPFRPRIPGSGGYRSNRLLRRNAVWARLGALLERTPWGYRLFTATERVTKEQLFGCRMCGQCALPTTGYTCPMTCPKELRNGPCGGVSPTGMCEVHPSLRCVWVQAYERAEANGHTGDLDLLHHPADHREWGRSAWVNHWQGHETPPADPGPLLHRQLGVTPR</sequence>
<gene>
    <name evidence="2" type="ORF">BG845_05858</name>
</gene>
<comment type="caution">
    <text evidence="2">The sequence shown here is derived from an EMBL/GenBank/DDBJ whole genome shotgun (WGS) entry which is preliminary data.</text>
</comment>
<proteinExistence type="predicted"/>
<dbReference type="Pfam" id="PF12225">
    <property type="entry name" value="DUF5981"/>
    <property type="match status" value="1"/>
</dbReference>